<evidence type="ECO:0000313" key="3">
    <source>
        <dbReference type="EMBL" id="KAF6033470.1"/>
    </source>
</evidence>
<comment type="caution">
    <text evidence="3">The sequence shown here is derived from an EMBL/GenBank/DDBJ whole genome shotgun (WGS) entry which is preliminary data.</text>
</comment>
<feature type="compositionally biased region" description="Basic and acidic residues" evidence="2">
    <location>
        <begin position="26"/>
        <end position="36"/>
    </location>
</feature>
<dbReference type="Proteomes" id="UP000593567">
    <property type="component" value="Unassembled WGS sequence"/>
</dbReference>
<keyword evidence="4" id="KW-1185">Reference proteome</keyword>
<accession>A0A7J7K4B3</accession>
<feature type="region of interest" description="Disordered" evidence="2">
    <location>
        <begin position="1"/>
        <end position="114"/>
    </location>
</feature>
<evidence type="ECO:0000256" key="1">
    <source>
        <dbReference type="SAM" id="Coils"/>
    </source>
</evidence>
<dbReference type="AlphaFoldDB" id="A0A7J7K4B3"/>
<name>A0A7J7K4B3_BUGNE</name>
<evidence type="ECO:0000313" key="4">
    <source>
        <dbReference type="Proteomes" id="UP000593567"/>
    </source>
</evidence>
<feature type="compositionally biased region" description="Basic and acidic residues" evidence="2">
    <location>
        <begin position="44"/>
        <end position="55"/>
    </location>
</feature>
<organism evidence="3 4">
    <name type="scientific">Bugula neritina</name>
    <name type="common">Brown bryozoan</name>
    <name type="synonym">Sertularia neritina</name>
    <dbReference type="NCBI Taxonomy" id="10212"/>
    <lineage>
        <taxon>Eukaryota</taxon>
        <taxon>Metazoa</taxon>
        <taxon>Spiralia</taxon>
        <taxon>Lophotrochozoa</taxon>
        <taxon>Bryozoa</taxon>
        <taxon>Gymnolaemata</taxon>
        <taxon>Cheilostomatida</taxon>
        <taxon>Flustrina</taxon>
        <taxon>Buguloidea</taxon>
        <taxon>Bugulidae</taxon>
        <taxon>Bugula</taxon>
    </lineage>
</organism>
<feature type="compositionally biased region" description="Polar residues" evidence="2">
    <location>
        <begin position="79"/>
        <end position="89"/>
    </location>
</feature>
<feature type="compositionally biased region" description="Polar residues" evidence="2">
    <location>
        <begin position="10"/>
        <end position="22"/>
    </location>
</feature>
<dbReference type="EMBL" id="VXIV02001324">
    <property type="protein sequence ID" value="KAF6033470.1"/>
    <property type="molecule type" value="Genomic_DNA"/>
</dbReference>
<feature type="compositionally biased region" description="Basic residues" evidence="2">
    <location>
        <begin position="65"/>
        <end position="75"/>
    </location>
</feature>
<reference evidence="3" key="1">
    <citation type="submission" date="2020-06" db="EMBL/GenBank/DDBJ databases">
        <title>Draft genome of Bugula neritina, a colonial animal packing powerful symbionts and potential medicines.</title>
        <authorList>
            <person name="Rayko M."/>
        </authorList>
    </citation>
    <scope>NUCLEOTIDE SEQUENCE [LARGE SCALE GENOMIC DNA]</scope>
    <source>
        <strain evidence="3">Kwan_BN1</strain>
    </source>
</reference>
<protein>
    <submittedName>
        <fullName evidence="3">Uncharacterized protein</fullName>
    </submittedName>
</protein>
<evidence type="ECO:0000256" key="2">
    <source>
        <dbReference type="SAM" id="MobiDB-lite"/>
    </source>
</evidence>
<proteinExistence type="predicted"/>
<sequence length="202" mass="23013">MSPVLKATAVSLSSSATENAQVADTLRTKNLEKDNSKMSTRSSAKLEIKDFKTSESTHTLTRKQAQPRKSYHLRRRQAEGNSIQFTDQQTNEEEDSEISSQSQNEMSSVNSIQSENTELQNEIVEIDADKTDAVCKEIPVRFNLREHSYNASLANSVKKVETKNAYLERRLEALTKRYRRQQLTIIKLRTRLAECNCHSITS</sequence>
<keyword evidence="1" id="KW-0175">Coiled coil</keyword>
<feature type="coiled-coil region" evidence="1">
    <location>
        <begin position="157"/>
        <end position="191"/>
    </location>
</feature>
<gene>
    <name evidence="3" type="ORF">EB796_008220</name>
</gene>